<gene>
    <name evidence="2" type="ORF">FHP05_06065</name>
</gene>
<dbReference type="Proteomes" id="UP000321574">
    <property type="component" value="Unassembled WGS sequence"/>
</dbReference>
<organism evidence="2 3">
    <name type="scientific">Cerasibacillus terrae</name>
    <dbReference type="NCBI Taxonomy" id="2498845"/>
    <lineage>
        <taxon>Bacteria</taxon>
        <taxon>Bacillati</taxon>
        <taxon>Bacillota</taxon>
        <taxon>Bacilli</taxon>
        <taxon>Bacillales</taxon>
        <taxon>Bacillaceae</taxon>
        <taxon>Cerasibacillus</taxon>
    </lineage>
</organism>
<reference evidence="2 3" key="1">
    <citation type="submission" date="2019-06" db="EMBL/GenBank/DDBJ databases">
        <title>Cerasibacillus sp. nov., isolated from maize field.</title>
        <authorList>
            <person name="Lin S.-Y."/>
            <person name="Tsai C.-F."/>
            <person name="Young C.-C."/>
        </authorList>
    </citation>
    <scope>NUCLEOTIDE SEQUENCE [LARGE SCALE GENOMIC DNA]</scope>
    <source>
        <strain evidence="2 3">CC-CFT480</strain>
    </source>
</reference>
<protein>
    <submittedName>
        <fullName evidence="2">Uncharacterized protein</fullName>
    </submittedName>
</protein>
<sequence>MNWVRFFIYQFILFIALLLLNVYSDSYISKPFTRVDLIAICISTPIFVLIVVLIGKLYMRFKTKLRNKILLSITAFVLAIICIAIIENIWFELKGEMLFN</sequence>
<feature type="transmembrane region" description="Helical" evidence="1">
    <location>
        <begin position="34"/>
        <end position="57"/>
    </location>
</feature>
<evidence type="ECO:0000313" key="2">
    <source>
        <dbReference type="EMBL" id="TXL65686.1"/>
    </source>
</evidence>
<keyword evidence="1" id="KW-0812">Transmembrane</keyword>
<dbReference type="EMBL" id="VDUW01000003">
    <property type="protein sequence ID" value="TXL65686.1"/>
    <property type="molecule type" value="Genomic_DNA"/>
</dbReference>
<comment type="caution">
    <text evidence="2">The sequence shown here is derived from an EMBL/GenBank/DDBJ whole genome shotgun (WGS) entry which is preliminary data.</text>
</comment>
<dbReference type="OrthoDB" id="2943404at2"/>
<name>A0A5C8NWN8_9BACI</name>
<feature type="transmembrane region" description="Helical" evidence="1">
    <location>
        <begin position="69"/>
        <end position="91"/>
    </location>
</feature>
<accession>A0A5C8NWN8</accession>
<keyword evidence="1" id="KW-1133">Transmembrane helix</keyword>
<dbReference type="AlphaFoldDB" id="A0A5C8NWN8"/>
<keyword evidence="3" id="KW-1185">Reference proteome</keyword>
<evidence type="ECO:0000256" key="1">
    <source>
        <dbReference type="SAM" id="Phobius"/>
    </source>
</evidence>
<evidence type="ECO:0000313" key="3">
    <source>
        <dbReference type="Proteomes" id="UP000321574"/>
    </source>
</evidence>
<proteinExistence type="predicted"/>
<keyword evidence="1" id="KW-0472">Membrane</keyword>